<dbReference type="OrthoDB" id="4509614at2"/>
<keyword evidence="4" id="KW-1185">Reference proteome</keyword>
<name>A0A512CXX3_9MICO</name>
<sequence>MVRVPGETPRFAHESERVVWDLLRQQKDADWVVLANQRLTTAKKDHELDLVVLMPGEGVVVVEVKGGSVWIDEQGRWRQGNRRDNLIHPVDQARDGKYALREYVERDPRWRDSSRRRIRWGHAIVLPFSDVADDFATPDCPRWTISGRSDLDQLAERLRDVVARQETACRRPDEDDLDLVVEILSGRSLPVHDVAAEAEDREAVADRLTQEQAALLSVTRLIRRMEIRGGAGSGKTILALTQAKDLTRGQGERRSQRVALVCYSIGLSQYFRRQLAGVPRHHRPAFVGSFEDLANAWGIDTASHDRNDAEFWERDLATRMTEIAASLPDGKKFDAVIVDEAQDFADHWWYPLMKALRDEDDGGLYVYSDENQRIFARFGQPPVPLVPLVLDHNLRNTQQIARAFGPLAPMRMHLRGAAGADVRFVPCDREGAISTSDDQVDLLLEEGWLPQHVALLTMGSRHPAQVERQESLGQVGYWRSFWDEDDVFYGHVLGCKGLERRAVVLCVNGRTSDRAREMLYVGMSRATDELVVVGDPQFIREIGGDQVAHRLGIR</sequence>
<dbReference type="InterPro" id="IPR027785">
    <property type="entry name" value="UvrD-like_helicase_C"/>
</dbReference>
<dbReference type="Pfam" id="PF08378">
    <property type="entry name" value="NERD"/>
    <property type="match status" value="1"/>
</dbReference>
<feature type="domain" description="UvrD-like helicase C-terminal" evidence="2">
    <location>
        <begin position="495"/>
        <end position="533"/>
    </location>
</feature>
<comment type="caution">
    <text evidence="3">The sequence shown here is derived from an EMBL/GenBank/DDBJ whole genome shotgun (WGS) entry which is preliminary data.</text>
</comment>
<evidence type="ECO:0000259" key="1">
    <source>
        <dbReference type="Pfam" id="PF08378"/>
    </source>
</evidence>
<gene>
    <name evidence="3" type="ORF">TAE01_08850</name>
</gene>
<dbReference type="SUPFAM" id="SSF52540">
    <property type="entry name" value="P-loop containing nucleoside triphosphate hydrolases"/>
    <property type="match status" value="1"/>
</dbReference>
<protein>
    <submittedName>
        <fullName evidence="3">Nuclease</fullName>
    </submittedName>
</protein>
<evidence type="ECO:0000313" key="3">
    <source>
        <dbReference type="EMBL" id="GEO29075.1"/>
    </source>
</evidence>
<evidence type="ECO:0000313" key="4">
    <source>
        <dbReference type="Proteomes" id="UP000321534"/>
    </source>
</evidence>
<accession>A0A512CXX3</accession>
<dbReference type="Proteomes" id="UP000321534">
    <property type="component" value="Unassembled WGS sequence"/>
</dbReference>
<dbReference type="InterPro" id="IPR011528">
    <property type="entry name" value="NERD"/>
</dbReference>
<organism evidence="3 4">
    <name type="scientific">Terrabacter aerolatus</name>
    <dbReference type="NCBI Taxonomy" id="422442"/>
    <lineage>
        <taxon>Bacteria</taxon>
        <taxon>Bacillati</taxon>
        <taxon>Actinomycetota</taxon>
        <taxon>Actinomycetes</taxon>
        <taxon>Micrococcales</taxon>
        <taxon>Intrasporangiaceae</taxon>
        <taxon>Terrabacter</taxon>
    </lineage>
</organism>
<dbReference type="InterPro" id="IPR027417">
    <property type="entry name" value="P-loop_NTPase"/>
</dbReference>
<dbReference type="Pfam" id="PF13538">
    <property type="entry name" value="UvrD_C_2"/>
    <property type="match status" value="1"/>
</dbReference>
<dbReference type="AlphaFoldDB" id="A0A512CXX3"/>
<dbReference type="RefSeq" id="WP_147063818.1">
    <property type="nucleotide sequence ID" value="NZ_BAAARO010000008.1"/>
</dbReference>
<dbReference type="EMBL" id="BJYX01000003">
    <property type="protein sequence ID" value="GEO29075.1"/>
    <property type="molecule type" value="Genomic_DNA"/>
</dbReference>
<proteinExistence type="predicted"/>
<feature type="domain" description="NERD" evidence="1">
    <location>
        <begin position="13"/>
        <end position="104"/>
    </location>
</feature>
<dbReference type="Gene3D" id="3.40.50.300">
    <property type="entry name" value="P-loop containing nucleotide triphosphate hydrolases"/>
    <property type="match status" value="1"/>
</dbReference>
<evidence type="ECO:0000259" key="2">
    <source>
        <dbReference type="Pfam" id="PF13538"/>
    </source>
</evidence>
<reference evidence="3 4" key="1">
    <citation type="submission" date="2019-07" db="EMBL/GenBank/DDBJ databases">
        <title>Whole genome shotgun sequence of Terrabacter aerolatus NBRC 106305.</title>
        <authorList>
            <person name="Hosoyama A."/>
            <person name="Uohara A."/>
            <person name="Ohji S."/>
            <person name="Ichikawa N."/>
        </authorList>
    </citation>
    <scope>NUCLEOTIDE SEQUENCE [LARGE SCALE GENOMIC DNA]</scope>
    <source>
        <strain evidence="3 4">NBRC 106305</strain>
    </source>
</reference>